<dbReference type="GO" id="GO:0005829">
    <property type="term" value="C:cytosol"/>
    <property type="evidence" value="ECO:0007669"/>
    <property type="project" value="TreeGrafter"/>
</dbReference>
<dbReference type="InterPro" id="IPR013713">
    <property type="entry name" value="XPO2_central"/>
</dbReference>
<evidence type="ECO:0000259" key="8">
    <source>
        <dbReference type="PROSITE" id="PS50166"/>
    </source>
</evidence>
<dbReference type="GeneID" id="9187092"/>
<proteinExistence type="inferred from homology"/>
<dbReference type="Pfam" id="PF03810">
    <property type="entry name" value="IBN_N"/>
    <property type="match status" value="1"/>
</dbReference>
<organism evidence="9 10">
    <name type="scientific">Tuber melanosporum (strain Mel28)</name>
    <name type="common">Perigord black truffle</name>
    <dbReference type="NCBI Taxonomy" id="656061"/>
    <lineage>
        <taxon>Eukaryota</taxon>
        <taxon>Fungi</taxon>
        <taxon>Dikarya</taxon>
        <taxon>Ascomycota</taxon>
        <taxon>Pezizomycotina</taxon>
        <taxon>Pezizomycetes</taxon>
        <taxon>Pezizales</taxon>
        <taxon>Tuberaceae</taxon>
        <taxon>Tuber</taxon>
    </lineage>
</organism>
<accession>D5GAD7</accession>
<dbReference type="Gene3D" id="1.25.10.10">
    <property type="entry name" value="Leucine-rich Repeat Variant"/>
    <property type="match status" value="1"/>
</dbReference>
<comment type="similarity">
    <text evidence="3">Belongs to the XPO2/CSE1 family.</text>
</comment>
<dbReference type="InterPro" id="IPR005043">
    <property type="entry name" value="XPO2_C"/>
</dbReference>
<protein>
    <submittedName>
        <fullName evidence="9">(Perigord truffle) hypothetical protein</fullName>
    </submittedName>
</protein>
<dbReference type="SMART" id="SM00913">
    <property type="entry name" value="IBN_N"/>
    <property type="match status" value="1"/>
</dbReference>
<reference evidence="9 10" key="1">
    <citation type="journal article" date="2010" name="Nature">
        <title>Perigord black truffle genome uncovers evolutionary origins and mechanisms of symbiosis.</title>
        <authorList>
            <person name="Martin F."/>
            <person name="Kohler A."/>
            <person name="Murat C."/>
            <person name="Balestrini R."/>
            <person name="Coutinho P.M."/>
            <person name="Jaillon O."/>
            <person name="Montanini B."/>
            <person name="Morin E."/>
            <person name="Noel B."/>
            <person name="Percudani R."/>
            <person name="Porcel B."/>
            <person name="Rubini A."/>
            <person name="Amicucci A."/>
            <person name="Amselem J."/>
            <person name="Anthouard V."/>
            <person name="Arcioni S."/>
            <person name="Artiguenave F."/>
            <person name="Aury J.M."/>
            <person name="Ballario P."/>
            <person name="Bolchi A."/>
            <person name="Brenna A."/>
            <person name="Brun A."/>
            <person name="Buee M."/>
            <person name="Cantarel B."/>
            <person name="Chevalier G."/>
            <person name="Couloux A."/>
            <person name="Da Silva C."/>
            <person name="Denoeud F."/>
            <person name="Duplessis S."/>
            <person name="Ghignone S."/>
            <person name="Hilselberger B."/>
            <person name="Iotti M."/>
            <person name="Marcais B."/>
            <person name="Mello A."/>
            <person name="Miranda M."/>
            <person name="Pacioni G."/>
            <person name="Quesneville H."/>
            <person name="Riccioni C."/>
            <person name="Ruotolo R."/>
            <person name="Splivallo R."/>
            <person name="Stocchi V."/>
            <person name="Tisserant E."/>
            <person name="Viscomi A.R."/>
            <person name="Zambonelli A."/>
            <person name="Zampieri E."/>
            <person name="Henrissat B."/>
            <person name="Lebrun M.H."/>
            <person name="Paolocci F."/>
            <person name="Bonfante P."/>
            <person name="Ottonello S."/>
            <person name="Wincker P."/>
        </authorList>
    </citation>
    <scope>NUCLEOTIDE SEQUENCE [LARGE SCALE GENOMIC DNA]</scope>
    <source>
        <strain evidence="9 10">Mel28</strain>
    </source>
</reference>
<dbReference type="PANTHER" id="PTHR10997">
    <property type="entry name" value="IMPORTIN-7, 8, 11"/>
    <property type="match status" value="1"/>
</dbReference>
<evidence type="ECO:0000256" key="3">
    <source>
        <dbReference type="ARBA" id="ARBA00008669"/>
    </source>
</evidence>
<keyword evidence="7" id="KW-0539">Nucleus</keyword>
<dbReference type="Pfam" id="PF08506">
    <property type="entry name" value="Cse1"/>
    <property type="match status" value="1"/>
</dbReference>
<evidence type="ECO:0000256" key="2">
    <source>
        <dbReference type="ARBA" id="ARBA00004496"/>
    </source>
</evidence>
<dbReference type="FunCoup" id="D5GAD7">
    <property type="interactions" value="1130"/>
</dbReference>
<dbReference type="Proteomes" id="UP000006911">
    <property type="component" value="Unassembled WGS sequence"/>
</dbReference>
<dbReference type="GO" id="GO:0032991">
    <property type="term" value="C:protein-containing complex"/>
    <property type="evidence" value="ECO:0007669"/>
    <property type="project" value="EnsemblFungi"/>
</dbReference>
<sequence length="933" mass="105399">MAANIQTLAQLLDTSLIPSQNKQAESSLRASENQEGFAPLLLQIVASDSFASNTRLAAALYFKNLLGRNWTDEEGHYKMAGSEVVAVKRDLVGLMITVPPALQVQLGEAISIIAESDFWQRWDTLIDDLVSKLTPDNAQVNNGVLQVAHAIFKRWRPLFRSDDLFTEINHVLQKFTAPFLKLMEATDQQITQAQNNKPALDGYFQTLNLIIKISFDLNCQDLAPDFEENLATIMGLLHKYLTFTSPLLVTDDGDESGPLERVKAGICEFLQLFTTKYEDVFGEMLQNFVNSTWVLLTTTGPEPKYDILVSKALQFLTAVARSSKHAQNFSAVVVLEQVVEKIILPNMTLRTSDEELFEDDPIEFIRRDLEGSDSDTRRRASTDFLRQLLEQFDKTVTEVVYKYINHYLQDYNSNPKANWRSKDTALYLFSSIAAKGTTERKGVTHTNLLVDVVEFFQNHIAADLIAPFEDVQPILKVDAIKYLYTFRSQLTKSQLSDAFPLLARHLGSPNYVVYTYTAITVERLLAMASDGEPLFHPEDLRPYAKDLFENLFRLIEQGVTPEKIQENEYLMRCVMRVIIVSRDATGPLVEYVLGGLIKITGVVSKNPSNPRFIHYHFESLVSKMPFMIPSWLFLVKMLRSSSLMYSNYLLFSWKAMPQFPFPNAIKTLRPLFSHRLSGNHEEMFPLLSNNQLSAILGIFQKLVASKLTEVHAFELLEACFIYFPLTALQPFVKDIFIILLTRLNGSKTEALSQKFARFFYFLAARDKGGAGPDFVVGAIDAVQAGIFGQLYGAVVLPDTQKLQRPADRKVAVVGLTKFVAFSEGLATTYHKTWPGSVVALLKLLEAPPVPTQDDRGIDLHEADIDDLSFGATFTRLNTCKKRAIDLFPDTGDLKKWVGERLKEGNSKYSGRVDNWIKAELPDEAKIVLRRYMQ</sequence>
<keyword evidence="10" id="KW-1185">Reference proteome</keyword>
<keyword evidence="4" id="KW-0813">Transport</keyword>
<dbReference type="eggNOG" id="KOG1992">
    <property type="taxonomic scope" value="Eukaryota"/>
</dbReference>
<evidence type="ECO:0000256" key="4">
    <source>
        <dbReference type="ARBA" id="ARBA00022448"/>
    </source>
</evidence>
<dbReference type="EMBL" id="FN430075">
    <property type="protein sequence ID" value="CAZ81394.1"/>
    <property type="molecule type" value="Genomic_DNA"/>
</dbReference>
<feature type="domain" description="Importin N-terminal" evidence="8">
    <location>
        <begin position="24"/>
        <end position="97"/>
    </location>
</feature>
<evidence type="ECO:0000256" key="7">
    <source>
        <dbReference type="ARBA" id="ARBA00023242"/>
    </source>
</evidence>
<evidence type="ECO:0000256" key="1">
    <source>
        <dbReference type="ARBA" id="ARBA00004123"/>
    </source>
</evidence>
<dbReference type="GO" id="GO:0061015">
    <property type="term" value="P:snRNA import into nucleus"/>
    <property type="evidence" value="ECO:0007669"/>
    <property type="project" value="EnsemblFungi"/>
</dbReference>
<dbReference type="GO" id="GO:0005635">
    <property type="term" value="C:nuclear envelope"/>
    <property type="evidence" value="ECO:0007669"/>
    <property type="project" value="EnsemblFungi"/>
</dbReference>
<dbReference type="HOGENOM" id="CLU_009614_0_0_1"/>
<dbReference type="PROSITE" id="PS50166">
    <property type="entry name" value="IMPORTIN_B_NT"/>
    <property type="match status" value="1"/>
</dbReference>
<dbReference type="GO" id="GO:0005049">
    <property type="term" value="F:nuclear export signal receptor activity"/>
    <property type="evidence" value="ECO:0007669"/>
    <property type="project" value="EnsemblFungi"/>
</dbReference>
<dbReference type="GO" id="GO:0046827">
    <property type="term" value="P:positive regulation of protein export from nucleus"/>
    <property type="evidence" value="ECO:0007669"/>
    <property type="project" value="EnsemblFungi"/>
</dbReference>
<dbReference type="InterPro" id="IPR016024">
    <property type="entry name" value="ARM-type_fold"/>
</dbReference>
<keyword evidence="6" id="KW-0653">Protein transport</keyword>
<dbReference type="GO" id="GO:0031267">
    <property type="term" value="F:small GTPase binding"/>
    <property type="evidence" value="ECO:0007669"/>
    <property type="project" value="InterPro"/>
</dbReference>
<dbReference type="PANTHER" id="PTHR10997:SF8">
    <property type="entry name" value="EXPORTIN-2"/>
    <property type="match status" value="1"/>
</dbReference>
<dbReference type="RefSeq" id="XP_002837203.1">
    <property type="nucleotide sequence ID" value="XM_002837157.1"/>
</dbReference>
<evidence type="ECO:0000256" key="5">
    <source>
        <dbReference type="ARBA" id="ARBA00022490"/>
    </source>
</evidence>
<dbReference type="GO" id="GO:0006611">
    <property type="term" value="P:protein export from nucleus"/>
    <property type="evidence" value="ECO:0007669"/>
    <property type="project" value="EnsemblFungi"/>
</dbReference>
<evidence type="ECO:0000313" key="10">
    <source>
        <dbReference type="Proteomes" id="UP000006911"/>
    </source>
</evidence>
<dbReference type="STRING" id="656061.D5GAD7"/>
<gene>
    <name evidence="9" type="ORF">GSTUM_00005114001</name>
</gene>
<dbReference type="InParanoid" id="D5GAD7"/>
<dbReference type="AlphaFoldDB" id="D5GAD7"/>
<dbReference type="Pfam" id="PF03378">
    <property type="entry name" value="CAS_CSE1"/>
    <property type="match status" value="2"/>
</dbReference>
<dbReference type="SUPFAM" id="SSF48371">
    <property type="entry name" value="ARM repeat"/>
    <property type="match status" value="1"/>
</dbReference>
<comment type="subcellular location">
    <subcellularLocation>
        <location evidence="2">Cytoplasm</location>
    </subcellularLocation>
    <subcellularLocation>
        <location evidence="1">Nucleus</location>
    </subcellularLocation>
</comment>
<dbReference type="GO" id="GO:0034399">
    <property type="term" value="C:nuclear periphery"/>
    <property type="evidence" value="ECO:0007669"/>
    <property type="project" value="EnsemblFungi"/>
</dbReference>
<name>D5GAD7_TUBMM</name>
<evidence type="ECO:0000256" key="6">
    <source>
        <dbReference type="ARBA" id="ARBA00022927"/>
    </source>
</evidence>
<keyword evidence="5" id="KW-0963">Cytoplasm</keyword>
<dbReference type="KEGG" id="tml:GSTUM_00005114001"/>
<dbReference type="InterPro" id="IPR011989">
    <property type="entry name" value="ARM-like"/>
</dbReference>
<dbReference type="OMA" id="AENEFLM"/>
<evidence type="ECO:0000313" key="9">
    <source>
        <dbReference type="EMBL" id="CAZ81394.1"/>
    </source>
</evidence>
<dbReference type="InterPro" id="IPR001494">
    <property type="entry name" value="Importin-beta_N"/>
</dbReference>
<dbReference type="GO" id="GO:0006606">
    <property type="term" value="P:protein import into nucleus"/>
    <property type="evidence" value="ECO:0007669"/>
    <property type="project" value="TreeGrafter"/>
</dbReference>